<evidence type="ECO:0000313" key="4">
    <source>
        <dbReference type="Proteomes" id="UP001566132"/>
    </source>
</evidence>
<feature type="transmembrane region" description="Helical" evidence="2">
    <location>
        <begin position="12"/>
        <end position="33"/>
    </location>
</feature>
<feature type="compositionally biased region" description="Basic and acidic residues" evidence="1">
    <location>
        <begin position="36"/>
        <end position="47"/>
    </location>
</feature>
<reference evidence="3 4" key="1">
    <citation type="submission" date="2024-05" db="EMBL/GenBank/DDBJ databases">
        <title>Genetic variation in Jamaican populations of the coffee berry borer (Hypothenemus hampei).</title>
        <authorList>
            <person name="Errbii M."/>
            <person name="Myrie A."/>
        </authorList>
    </citation>
    <scope>NUCLEOTIDE SEQUENCE [LARGE SCALE GENOMIC DNA]</scope>
    <source>
        <strain evidence="3">JA-Hopewell-2020-01-JO</strain>
        <tissue evidence="3">Whole body</tissue>
    </source>
</reference>
<protein>
    <submittedName>
        <fullName evidence="3">Uncharacterized protein</fullName>
    </submittedName>
</protein>
<keyword evidence="2" id="KW-0472">Membrane</keyword>
<dbReference type="EMBL" id="JBDJPC010000005">
    <property type="protein sequence ID" value="KAL1502272.1"/>
    <property type="molecule type" value="Genomic_DNA"/>
</dbReference>
<keyword evidence="4" id="KW-1185">Reference proteome</keyword>
<evidence type="ECO:0000256" key="2">
    <source>
        <dbReference type="SAM" id="Phobius"/>
    </source>
</evidence>
<sequence>MPCNRKVFNIHPFGLILLCLGCAIVALIQNKALMKGGEDQKNKKDDEGNNAANKDPVENEGD</sequence>
<feature type="region of interest" description="Disordered" evidence="1">
    <location>
        <begin position="36"/>
        <end position="62"/>
    </location>
</feature>
<keyword evidence="2" id="KW-0812">Transmembrane</keyword>
<evidence type="ECO:0000313" key="3">
    <source>
        <dbReference type="EMBL" id="KAL1502272.1"/>
    </source>
</evidence>
<dbReference type="AlphaFoldDB" id="A0ABD1EWC4"/>
<organism evidence="3 4">
    <name type="scientific">Hypothenemus hampei</name>
    <name type="common">Coffee berry borer</name>
    <dbReference type="NCBI Taxonomy" id="57062"/>
    <lineage>
        <taxon>Eukaryota</taxon>
        <taxon>Metazoa</taxon>
        <taxon>Ecdysozoa</taxon>
        <taxon>Arthropoda</taxon>
        <taxon>Hexapoda</taxon>
        <taxon>Insecta</taxon>
        <taxon>Pterygota</taxon>
        <taxon>Neoptera</taxon>
        <taxon>Endopterygota</taxon>
        <taxon>Coleoptera</taxon>
        <taxon>Polyphaga</taxon>
        <taxon>Cucujiformia</taxon>
        <taxon>Curculionidae</taxon>
        <taxon>Scolytinae</taxon>
        <taxon>Hypothenemus</taxon>
    </lineage>
</organism>
<dbReference type="Proteomes" id="UP001566132">
    <property type="component" value="Unassembled WGS sequence"/>
</dbReference>
<accession>A0ABD1EWC4</accession>
<comment type="caution">
    <text evidence="3">The sequence shown here is derived from an EMBL/GenBank/DDBJ whole genome shotgun (WGS) entry which is preliminary data.</text>
</comment>
<keyword evidence="2" id="KW-1133">Transmembrane helix</keyword>
<evidence type="ECO:0000256" key="1">
    <source>
        <dbReference type="SAM" id="MobiDB-lite"/>
    </source>
</evidence>
<name>A0ABD1EWC4_HYPHA</name>
<gene>
    <name evidence="3" type="ORF">ABEB36_007438</name>
</gene>
<proteinExistence type="predicted"/>